<dbReference type="AlphaFoldDB" id="A0A1X2CW60"/>
<proteinExistence type="predicted"/>
<keyword evidence="1" id="KW-0812">Transmembrane</keyword>
<dbReference type="GeneID" id="93492370"/>
<evidence type="ECO:0000313" key="2">
    <source>
        <dbReference type="EMBL" id="ORW80117.1"/>
    </source>
</evidence>
<protein>
    <submittedName>
        <fullName evidence="2">Uncharacterized protein</fullName>
    </submittedName>
</protein>
<name>A0A1X2CW60_9MYCO</name>
<accession>A0A1X2CW60</accession>
<dbReference type="Proteomes" id="UP000193087">
    <property type="component" value="Unassembled WGS sequence"/>
</dbReference>
<keyword evidence="1" id="KW-0472">Membrane</keyword>
<evidence type="ECO:0000256" key="1">
    <source>
        <dbReference type="SAM" id="Phobius"/>
    </source>
</evidence>
<keyword evidence="3" id="KW-1185">Reference proteome</keyword>
<sequence length="180" mass="19906">MADDAEPIPRKRTWAYRLGALAVLAFAGWSIWAGFTATNVKLSYFCQKVATPIATTMVGWLAADYYFRREANKKIEKDVSKAAYSTRIMLQGMYEVDARMSNASNHLNEGKRVAATAELSVAVAVTRLVLWQVAQSLREWEHLSKAGADAAKKMSDADKRMIVTRQQIKLDAGQTAGDAT</sequence>
<reference evidence="2 3" key="1">
    <citation type="submission" date="2016-01" db="EMBL/GenBank/DDBJ databases">
        <title>The new phylogeny of the genus Mycobacterium.</title>
        <authorList>
            <person name="Tarcisio F."/>
            <person name="Conor M."/>
            <person name="Antonella G."/>
            <person name="Elisabetta G."/>
            <person name="Giulia F.S."/>
            <person name="Sara T."/>
            <person name="Anna F."/>
            <person name="Clotilde B."/>
            <person name="Roberto B."/>
            <person name="Veronica D.S."/>
            <person name="Fabio R."/>
            <person name="Monica P."/>
            <person name="Olivier J."/>
            <person name="Enrico T."/>
            <person name="Nicola S."/>
        </authorList>
    </citation>
    <scope>NUCLEOTIDE SEQUENCE [LARGE SCALE GENOMIC DNA]</scope>
    <source>
        <strain evidence="2 3">DSM 45176</strain>
    </source>
</reference>
<evidence type="ECO:0000313" key="3">
    <source>
        <dbReference type="Proteomes" id="UP000193087"/>
    </source>
</evidence>
<organism evidence="2 3">
    <name type="scientific">Mycobacterium riyadhense</name>
    <dbReference type="NCBI Taxonomy" id="486698"/>
    <lineage>
        <taxon>Bacteria</taxon>
        <taxon>Bacillati</taxon>
        <taxon>Actinomycetota</taxon>
        <taxon>Actinomycetes</taxon>
        <taxon>Mycobacteriales</taxon>
        <taxon>Mycobacteriaceae</taxon>
        <taxon>Mycobacterium</taxon>
    </lineage>
</organism>
<feature type="transmembrane region" description="Helical" evidence="1">
    <location>
        <begin position="18"/>
        <end position="37"/>
    </location>
</feature>
<dbReference type="RefSeq" id="WP_085250416.1">
    <property type="nucleotide sequence ID" value="NZ_CAJMWJ010000001.1"/>
</dbReference>
<comment type="caution">
    <text evidence="2">The sequence shown here is derived from an EMBL/GenBank/DDBJ whole genome shotgun (WGS) entry which is preliminary data.</text>
</comment>
<keyword evidence="1" id="KW-1133">Transmembrane helix</keyword>
<feature type="transmembrane region" description="Helical" evidence="1">
    <location>
        <begin position="49"/>
        <end position="67"/>
    </location>
</feature>
<dbReference type="EMBL" id="LQPQ01000069">
    <property type="protein sequence ID" value="ORW80117.1"/>
    <property type="molecule type" value="Genomic_DNA"/>
</dbReference>
<gene>
    <name evidence="2" type="ORF">AWC22_18285</name>
</gene>